<name>A0A1M3KZW8_9BACT</name>
<dbReference type="Proteomes" id="UP000184233">
    <property type="component" value="Unassembled WGS sequence"/>
</dbReference>
<dbReference type="STRING" id="1895771.BGO89_06135"/>
<evidence type="ECO:0000313" key="2">
    <source>
        <dbReference type="Proteomes" id="UP000184233"/>
    </source>
</evidence>
<accession>A0A1M3KZW8</accession>
<organism evidence="1 2">
    <name type="scientific">Candidatus Kapaibacterium thiocyanatum</name>
    <dbReference type="NCBI Taxonomy" id="1895771"/>
    <lineage>
        <taxon>Bacteria</taxon>
        <taxon>Pseudomonadati</taxon>
        <taxon>Candidatus Kapaibacteriota</taxon>
        <taxon>Candidatus Kapaibacteriia</taxon>
        <taxon>Candidatus Kapaibacteriales</taxon>
        <taxon>Candidatus Kapaibacteriaceae</taxon>
        <taxon>Candidatus Kapaibacterium</taxon>
    </lineage>
</organism>
<reference evidence="1 2" key="1">
    <citation type="submission" date="2016-09" db="EMBL/GenBank/DDBJ databases">
        <title>Genome-resolved meta-omics ties microbial dynamics to process performance in biotechnology for thiocyanate degradation.</title>
        <authorList>
            <person name="Kantor R.S."/>
            <person name="Huddy R.J."/>
            <person name="Iyer R."/>
            <person name="Thomas B.C."/>
            <person name="Brown C.T."/>
            <person name="Anantharaman K."/>
            <person name="Tringe S."/>
            <person name="Hettich R.L."/>
            <person name="Harrison S.T."/>
            <person name="Banfield J.F."/>
        </authorList>
    </citation>
    <scope>NUCLEOTIDE SEQUENCE [LARGE SCALE GENOMIC DNA]</scope>
    <source>
        <strain evidence="1">59-99</strain>
    </source>
</reference>
<comment type="caution">
    <text evidence="1">The sequence shown here is derived from an EMBL/GenBank/DDBJ whole genome shotgun (WGS) entry which is preliminary data.</text>
</comment>
<gene>
    <name evidence="1" type="ORF">BGO89_06135</name>
</gene>
<dbReference type="EMBL" id="MKVH01000020">
    <property type="protein sequence ID" value="OJX57975.1"/>
    <property type="molecule type" value="Genomic_DNA"/>
</dbReference>
<evidence type="ECO:0000313" key="1">
    <source>
        <dbReference type="EMBL" id="OJX57975.1"/>
    </source>
</evidence>
<sequence>MACNSREKDDYPFLERDKRYVELAAYRMLKLHLGSFNKVGFFEAVVEPKDVVCEAIYYSPDRLKMIAASITTLRRLSSGGPYQMIPLIGQRDSLNHEWKLYTWRFFTYVNAMSPKQAMDAFEDYLFGSGPESLRGRECFVFGKDSSLVFEAIGYPADDERFWSSTNLLWRKNAGGKGLYYYQALGTRPALHPKEIFPEYTLDVPDSLKQMFIREGELSRKK</sequence>
<proteinExistence type="predicted"/>
<dbReference type="AlphaFoldDB" id="A0A1M3KZW8"/>
<protein>
    <submittedName>
        <fullName evidence="1">Uncharacterized protein</fullName>
    </submittedName>
</protein>